<accession>E8QGL8</accession>
<evidence type="ECO:0000313" key="3">
    <source>
        <dbReference type="Proteomes" id="UP000009059"/>
    </source>
</evidence>
<evidence type="ECO:0000256" key="1">
    <source>
        <dbReference type="SAM" id="Phobius"/>
    </source>
</evidence>
<organism evidence="2 3">
    <name type="scientific">Helicobacter pylori (strain India7)</name>
    <dbReference type="NCBI Taxonomy" id="907238"/>
    <lineage>
        <taxon>Bacteria</taxon>
        <taxon>Pseudomonadati</taxon>
        <taxon>Campylobacterota</taxon>
        <taxon>Epsilonproteobacteria</taxon>
        <taxon>Campylobacterales</taxon>
        <taxon>Helicobacteraceae</taxon>
        <taxon>Helicobacter</taxon>
    </lineage>
</organism>
<dbReference type="Proteomes" id="UP000009059">
    <property type="component" value="Chromosome"/>
</dbReference>
<feature type="transmembrane region" description="Helical" evidence="1">
    <location>
        <begin position="32"/>
        <end position="50"/>
    </location>
</feature>
<dbReference type="KEGG" id="hpn:HPIN_04550"/>
<dbReference type="PATRIC" id="fig|907238.3.peg.907"/>
<keyword evidence="1" id="KW-0812">Transmembrane</keyword>
<evidence type="ECO:0000313" key="2">
    <source>
        <dbReference type="EMBL" id="ADU80130.1"/>
    </source>
</evidence>
<reference evidence="3" key="1">
    <citation type="submission" date="2010-11" db="EMBL/GenBank/DDBJ databases">
        <title>Genome sequence of Helicobacter pylori strain India7.</title>
        <authorList>
            <person name="Kersulyte D."/>
            <person name="Mukhopadhyay A."/>
            <person name="Choudhury A."/>
            <person name="Nair G.B."/>
            <person name="Berg D.E."/>
        </authorList>
    </citation>
    <scope>NUCLEOTIDE SEQUENCE [LARGE SCALE GENOMIC DNA]</scope>
    <source>
        <strain evidence="3">India7</strain>
    </source>
</reference>
<name>E8QGL8_HELP7</name>
<protein>
    <submittedName>
        <fullName evidence="2">Uncharacterized protein</fullName>
    </submittedName>
</protein>
<keyword evidence="1" id="KW-0472">Membrane</keyword>
<dbReference type="HOGENOM" id="CLU_3044086_0_0_7"/>
<keyword evidence="1" id="KW-1133">Transmembrane helix</keyword>
<gene>
    <name evidence="2" type="ordered locus">HPIN_04550</name>
</gene>
<dbReference type="AlphaFoldDB" id="E8QGL8"/>
<proteinExistence type="predicted"/>
<sequence>MNYLFLNPLFKGISFFEPSFLNFFLKLSFFKAFFKLSFLGGLIFFFFLIFQPAF</sequence>
<dbReference type="EMBL" id="CP002331">
    <property type="protein sequence ID" value="ADU80130.1"/>
    <property type="molecule type" value="Genomic_DNA"/>
</dbReference>